<dbReference type="PANTHER" id="PTHR38588:SF1">
    <property type="entry name" value="BLL0334 PROTEIN"/>
    <property type="match status" value="1"/>
</dbReference>
<reference evidence="2 3" key="1">
    <citation type="submission" date="2019-06" db="EMBL/GenBank/DDBJ databases">
        <title>Genome of Methylobacterium sp. 17Sr1-39.</title>
        <authorList>
            <person name="Seo T."/>
        </authorList>
    </citation>
    <scope>NUCLEOTIDE SEQUENCE [LARGE SCALE GENOMIC DNA]</scope>
    <source>
        <strain evidence="2 3">17Sr1-39</strain>
    </source>
</reference>
<dbReference type="Pfam" id="PF06240">
    <property type="entry name" value="COXG"/>
    <property type="match status" value="1"/>
</dbReference>
<name>A0A5C4L960_9HYPH</name>
<dbReference type="PANTHER" id="PTHR38588">
    <property type="entry name" value="BLL0334 PROTEIN"/>
    <property type="match status" value="1"/>
</dbReference>
<dbReference type="CDD" id="cd07823">
    <property type="entry name" value="SRPBCC_5"/>
    <property type="match status" value="1"/>
</dbReference>
<dbReference type="EMBL" id="VDDA01000024">
    <property type="protein sequence ID" value="TNC08371.1"/>
    <property type="molecule type" value="Genomic_DNA"/>
</dbReference>
<sequence length="266" mass="27274">MGTWLGSTSRRSGPSGSGRAPTGGPTSTDFASARTVAEADPQDVQDTGVVRAWCEQDSGRGLTVKITQAFTVGRPLPSVWTFFHDIPRVAACVPGAEYLGAKEDGRHAGRVTTKVGPFQASFEGDAAVAYDESAHVVTANGKGVDRKGASRGKLALTCTCEAAGDATTVTVEADIQLSGPIAQFGRTSLFNEVAGVLVQSFVQNAEAQLAPTASAQVTPAASETSPPAAAPVAAAPNPVSAPGLILAALKAWFVSIIRREQAGRNV</sequence>
<evidence type="ECO:0000313" key="2">
    <source>
        <dbReference type="EMBL" id="TNC08371.1"/>
    </source>
</evidence>
<dbReference type="Proteomes" id="UP000305267">
    <property type="component" value="Unassembled WGS sequence"/>
</dbReference>
<evidence type="ECO:0000313" key="3">
    <source>
        <dbReference type="Proteomes" id="UP000305267"/>
    </source>
</evidence>
<dbReference type="InterPro" id="IPR010419">
    <property type="entry name" value="CO_DH_gsu"/>
</dbReference>
<dbReference type="AlphaFoldDB" id="A0A5C4L960"/>
<comment type="caution">
    <text evidence="2">The sequence shown here is derived from an EMBL/GenBank/DDBJ whole genome shotgun (WGS) entry which is preliminary data.</text>
</comment>
<dbReference type="Gene3D" id="3.30.530.20">
    <property type="match status" value="1"/>
</dbReference>
<evidence type="ECO:0000256" key="1">
    <source>
        <dbReference type="SAM" id="MobiDB-lite"/>
    </source>
</evidence>
<feature type="compositionally biased region" description="Low complexity" evidence="1">
    <location>
        <begin position="1"/>
        <end position="28"/>
    </location>
</feature>
<dbReference type="OrthoDB" id="9808623at2"/>
<dbReference type="InterPro" id="IPR023393">
    <property type="entry name" value="START-like_dom_sf"/>
</dbReference>
<keyword evidence="3" id="KW-1185">Reference proteome</keyword>
<organism evidence="2 3">
    <name type="scientific">Methylobacterium terricola</name>
    <dbReference type="NCBI Taxonomy" id="2583531"/>
    <lineage>
        <taxon>Bacteria</taxon>
        <taxon>Pseudomonadati</taxon>
        <taxon>Pseudomonadota</taxon>
        <taxon>Alphaproteobacteria</taxon>
        <taxon>Hyphomicrobiales</taxon>
        <taxon>Methylobacteriaceae</taxon>
        <taxon>Methylobacterium</taxon>
    </lineage>
</organism>
<dbReference type="SUPFAM" id="SSF55961">
    <property type="entry name" value="Bet v1-like"/>
    <property type="match status" value="1"/>
</dbReference>
<feature type="region of interest" description="Disordered" evidence="1">
    <location>
        <begin position="1"/>
        <end position="43"/>
    </location>
</feature>
<protein>
    <recommendedName>
        <fullName evidence="4">Carbon monoxide dehydrogenase subunit G</fullName>
    </recommendedName>
</protein>
<accession>A0A5C4L960</accession>
<proteinExistence type="predicted"/>
<gene>
    <name evidence="2" type="ORF">FF100_29670</name>
</gene>
<evidence type="ECO:0008006" key="4">
    <source>
        <dbReference type="Google" id="ProtNLM"/>
    </source>
</evidence>